<evidence type="ECO:0000313" key="3">
    <source>
        <dbReference type="EMBL" id="SFZ71672.1"/>
    </source>
</evidence>
<accession>A0A1K2H7G9</accession>
<gene>
    <name evidence="2" type="ORF">RR45_GL000919</name>
    <name evidence="3" type="ORF">SAMN02746068_00461</name>
</gene>
<keyword evidence="5" id="KW-1185">Reference proteome</keyword>
<dbReference type="AlphaFoldDB" id="A0A1K2H7G9"/>
<dbReference type="OrthoDB" id="2629154at2"/>
<evidence type="ECO:0008006" key="6">
    <source>
        <dbReference type="Google" id="ProtNLM"/>
    </source>
</evidence>
<feature type="region of interest" description="Disordered" evidence="1">
    <location>
        <begin position="1"/>
        <end position="50"/>
    </location>
</feature>
<dbReference type="Proteomes" id="UP000185655">
    <property type="component" value="Unassembled WGS sequence"/>
</dbReference>
<protein>
    <recommendedName>
        <fullName evidence="6">YjzC-like protein</fullName>
    </recommendedName>
</protein>
<reference evidence="2 5" key="1">
    <citation type="submission" date="2014-12" db="EMBL/GenBank/DDBJ databases">
        <title>Draft genome sequences of 10 type strains of Lactococcus.</title>
        <authorList>
            <person name="Sun Z."/>
            <person name="Zhong Z."/>
            <person name="Liu W."/>
            <person name="Zhang W."/>
            <person name="Zhang H."/>
        </authorList>
    </citation>
    <scope>NUCLEOTIDE SEQUENCE [LARGE SCALE GENOMIC DNA]</scope>
    <source>
        <strain evidence="2 5">DSM 22330</strain>
    </source>
</reference>
<reference evidence="3 4" key="2">
    <citation type="submission" date="2016-11" db="EMBL/GenBank/DDBJ databases">
        <authorList>
            <person name="Jaros S."/>
            <person name="Januszkiewicz K."/>
            <person name="Wedrychowicz H."/>
        </authorList>
    </citation>
    <scope>NUCLEOTIDE SEQUENCE [LARGE SCALE GENOMIC DNA]</scope>
    <source>
        <strain evidence="3 4">DSM 22330</strain>
    </source>
</reference>
<dbReference type="Proteomes" id="UP000218979">
    <property type="component" value="Unassembled WGS sequence"/>
</dbReference>
<evidence type="ECO:0000256" key="1">
    <source>
        <dbReference type="SAM" id="MobiDB-lite"/>
    </source>
</evidence>
<dbReference type="EMBL" id="JXJT01000002">
    <property type="protein sequence ID" value="PCS04604.1"/>
    <property type="molecule type" value="Genomic_DNA"/>
</dbReference>
<evidence type="ECO:0000313" key="4">
    <source>
        <dbReference type="Proteomes" id="UP000185655"/>
    </source>
</evidence>
<name>A0A1K2H7G9_9LACT</name>
<dbReference type="EMBL" id="FPKS01000002">
    <property type="protein sequence ID" value="SFZ71672.1"/>
    <property type="molecule type" value="Genomic_DNA"/>
</dbReference>
<organism evidence="3 4">
    <name type="scientific">Pseudolactococcus chungangensis CAU 28 = DSM 22330</name>
    <dbReference type="NCBI Taxonomy" id="1122154"/>
    <lineage>
        <taxon>Bacteria</taxon>
        <taxon>Bacillati</taxon>
        <taxon>Bacillota</taxon>
        <taxon>Bacilli</taxon>
        <taxon>Lactobacillales</taxon>
        <taxon>Streptococcaceae</taxon>
        <taxon>Pseudolactococcus</taxon>
    </lineage>
</organism>
<proteinExistence type="predicted"/>
<evidence type="ECO:0000313" key="5">
    <source>
        <dbReference type="Proteomes" id="UP000218979"/>
    </source>
</evidence>
<sequence>MVNKPGEKPPGGTYEQVGPRGGKTTHAPIHHKPGKPLPPTDKPGQGWKKS</sequence>
<evidence type="ECO:0000313" key="2">
    <source>
        <dbReference type="EMBL" id="PCS04604.1"/>
    </source>
</evidence>
<dbReference type="RefSeq" id="WP_096823130.1">
    <property type="nucleotide sequence ID" value="NZ_FPKS01000002.1"/>
</dbReference>